<dbReference type="PANTHER" id="PTHR11439:SF495">
    <property type="entry name" value="REVERSE TRANSCRIPTASE, RNA-DEPENDENT DNA POLYMERASE-RELATED"/>
    <property type="match status" value="1"/>
</dbReference>
<dbReference type="PROSITE" id="PS50158">
    <property type="entry name" value="ZF_CCHC"/>
    <property type="match status" value="1"/>
</dbReference>
<evidence type="ECO:0000256" key="3">
    <source>
        <dbReference type="SAM" id="MobiDB-lite"/>
    </source>
</evidence>
<dbReference type="InterPro" id="IPR043502">
    <property type="entry name" value="DNA/RNA_pol_sf"/>
</dbReference>
<dbReference type="CDD" id="cd09272">
    <property type="entry name" value="RNase_HI_RT_Ty1"/>
    <property type="match status" value="1"/>
</dbReference>
<keyword evidence="1" id="KW-0479">Metal-binding</keyword>
<dbReference type="GO" id="GO:0003676">
    <property type="term" value="F:nucleic acid binding"/>
    <property type="evidence" value="ECO:0007669"/>
    <property type="project" value="InterPro"/>
</dbReference>
<dbReference type="Gene3D" id="4.10.60.10">
    <property type="entry name" value="Zinc finger, CCHC-type"/>
    <property type="match status" value="1"/>
</dbReference>
<evidence type="ECO:0000256" key="1">
    <source>
        <dbReference type="PROSITE-ProRule" id="PRU00047"/>
    </source>
</evidence>
<comment type="caution">
    <text evidence="5">The sequence shown here is derived from an EMBL/GenBank/DDBJ whole genome shotgun (WGS) entry which is preliminary data.</text>
</comment>
<dbReference type="SMART" id="SM00343">
    <property type="entry name" value="ZnF_C2HC"/>
    <property type="match status" value="1"/>
</dbReference>
<feature type="compositionally biased region" description="Basic and acidic residues" evidence="3">
    <location>
        <begin position="2294"/>
        <end position="2329"/>
    </location>
</feature>
<organism evidence="5">
    <name type="scientific">Tanacetum cinerariifolium</name>
    <name type="common">Dalmatian daisy</name>
    <name type="synonym">Chrysanthemum cinerariifolium</name>
    <dbReference type="NCBI Taxonomy" id="118510"/>
    <lineage>
        <taxon>Eukaryota</taxon>
        <taxon>Viridiplantae</taxon>
        <taxon>Streptophyta</taxon>
        <taxon>Embryophyta</taxon>
        <taxon>Tracheophyta</taxon>
        <taxon>Spermatophyta</taxon>
        <taxon>Magnoliopsida</taxon>
        <taxon>eudicotyledons</taxon>
        <taxon>Gunneridae</taxon>
        <taxon>Pentapetalae</taxon>
        <taxon>asterids</taxon>
        <taxon>campanulids</taxon>
        <taxon>Asterales</taxon>
        <taxon>Asteraceae</taxon>
        <taxon>Asteroideae</taxon>
        <taxon>Anthemideae</taxon>
        <taxon>Anthemidinae</taxon>
        <taxon>Tanacetum</taxon>
    </lineage>
</organism>
<dbReference type="InterPro" id="IPR013103">
    <property type="entry name" value="RVT_2"/>
</dbReference>
<dbReference type="EMBL" id="BKCJ010004671">
    <property type="protein sequence ID" value="GEU62421.1"/>
    <property type="molecule type" value="Genomic_DNA"/>
</dbReference>
<feature type="domain" description="CCHC-type" evidence="4">
    <location>
        <begin position="690"/>
        <end position="706"/>
    </location>
</feature>
<evidence type="ECO:0000313" key="5">
    <source>
        <dbReference type="EMBL" id="GEU62421.1"/>
    </source>
</evidence>
<feature type="compositionally biased region" description="Polar residues" evidence="3">
    <location>
        <begin position="1321"/>
        <end position="1341"/>
    </location>
</feature>
<dbReference type="InterPro" id="IPR001878">
    <property type="entry name" value="Znf_CCHC"/>
</dbReference>
<name>A0A6L2LKT3_TANCI</name>
<sequence>MDKDLSQANESLKAELAKCKLEMQSLERNKVKHDLDQAIVDRNKRNAEIEQENSLLKTTLFNKEESIKALNEKNKKVVSEKKDLDERNLEEIVSLDSSNLKYGNTARESHPAIYDGNKLLDHTHVLNSEWETEETIDLGAKGRAKMFEKPGTVKPINYDVLNNSYIKFVPQKELSHEQVYWQSATAVKAPFVHTRLAKSEVFSLIRSLKLLFLCLDLIIFQHTKNKHPLVSHECFNHTQQAIETQFLPFLNMFKKLVYQFEEVLVKDVKEFEKIFDELDDEYAQGVKKIKSLEITNRNLVCEIECHTSDSIANDVCAIVRTTAVRMPLDAEISSSCVRELSKGLELENEIAKKNKMLFESEKQCSHIEKDYIDLEIKFQEYRDCFERVKTASGARKLTLKRVSHTNRSLLAKQEGGQRVEAHTRNLNKQNRIDSCVNFKHSGFVSKHFPVCNDCGECLFYGNHDACVVHHLKRIQAPDDTGDKYSFSSAINFETLKSRARVFCAPEESPLYCRSKENRVNFLKFIDEGPYQMGIVQETLVESTEGAPQFGLKRPRVYSDLSLEEKDLYNVDIWATNILLQGLPKDIYTLINHYTDTKDIWDNHKGESIHDYYVWFAKLINDMRNIKMTMSRLQLNSKFVNNMLPEWGRFVTAGRQNRGQGMNPRGEGAAGYRGAQTRVGNVTQGQARPVKCYNCNDTEHIARNCTKPKRPQNSEYYKDKMLLMQAQENGVALDKEQLLFLADDCDAFDYDVDEAPTAQTMFMANLSYVDPVADEARPSYDLDILSEVKDHDHYQDAVCVHHEEHTMHDSVQLDHVVNLHADYTSDSNMIPYDQYVKDNEVPVVHSNESSIPNDAFMMIYNDMCEPHAQSISHPSQNTVFKNSLTAELTTYKEQVELYERWAKFELTERQQKINEQLRLVISDRNFKEETLKKELHSIKLQLASTIHHNKSMLEEVTFFKKDFKQKNKYLEDFLDMKYLKEKVKDRLIKQDQSLQTVHMLYRQNPYYNELNKVAIGYKNPLCLTRAKQVQPALYNGHEIIKDNHAPAIVHNTKDSLEIAEITRKKINAKMNDSECKQLTPEQIFWSNDLIKLKSEALKEQTKARCLALEAELASLCDKSHQDNQEELINHFSKLKVTKLTEQVTNLQAQNDLFRAENDKINQHYKELYDFIKIIRAKHIEQVTTLTTKNVNLKARALEKVNSVSKDQVKPKVLARGKHAIDVEPIVPRLRNNRDAHLDYLRHLKESVETIRDIVEEAKVVRPLDRFIVSACRYTKHSQELLEYAIGTCPPGSQQRDKQLAHIPHIRKKQVTSAKPSDKSDRVNSYPNASGSQPKNNTKTNKISPAKGVNKLPVEDQPRTNKSHLRTSNHVDSSSRFKPKILESFNQQLILEYLLVMHQARKGPTPNLLMPEPPRVDRPVLPTQAVQAPVNSAGTPSSTTIVKDAPSPSISLSSLALQSHSLHQGVVAEPNYIEDHTIAPIDNNPFVNVFALEPHSEASSSGDISSTESTYVSQTLRHLNKWSKDHPLDNVIGNPSRPVFTRKQLSTNALWCLYSSVLSKVEPKNFKSAITKDCWFQAMQDEIHKFDQLQNKARLVANGYRQEDRIDFKESFAPVSRIKAIRIFIANAASKNMTIYQMDVKTAFLNGELKEEVYVSQPEGFVDPGHPTHVYRLKKALYGLKQAHQAWYDTLLRFLLDNNFSKGAVDPTLFTQKTGKHILLVQYIPGGIFINQSKFALEILKKFGMDSCDSVDTPMVDRLKLDEDPLGISVDQTRFRSMVGFLMYLAANRPDLVFVVCMCDRYQASPIKKHLEAIKRVFRYLKGTINWGLWYPKDIAMALMAYADADHVGCQDIRRSTFGSAQFLDDKLVSWLSKKQNSTVISTIEAKYIAMSGCCAQILWMRSQLIVYEFDFNKIPLYCDNRSAIALCCNNVQHSRSKHIDIRHYFIQEQVERGVAKLYFVTTDYQLADIFTKALPQQWFEFILSRLDTMADMNINAPAGQAPAMAPTVRTDDQILPRIRWVCQLDEQWFVLTKDTLREALQITPINNNQAFITPPSSNVLINFVNELGYPKLVRNLLNGIVTRAYIDYAERIWEEFTQSIHTFIKDKRNLSRHTSGKKKATLIVILSIWFTKLIIHHLQRSHKFHPRPDSPLHFPNEEPVLGYLKFSAKGTKREVFGMPIPGSFITADIQKASYYQEYLANVSTHRRYLASEAGSNPDSPASKPTKPAMKPKLTAPKAPPRPLVAAEDVDLQKALEESMKSMYAVPRGPLPPVVIREPESGKYQPLLKVPGKGKAKSESKESEKVVPKADEGGQGEGEGHAGPDPDCEHMDLDVADVSPQPSTEQLDEGFTTTAYPKVQENLKLTVEEQVLSGTPSSLQHLSKDISFGDLFFSDKPSEAGNDKATAKIEVESMVYVTIQQDMSLIPPMTSPIIDLTSRPESPKVHQQFKATTNETTTTTTTTLPLPPSQQQGIAEAMMIKHIGELEHIMANLIQENKAINKVVIDAVDWAMQAPLRNRFRDLPEADMNEILHQLPPPPPPPSSTNHESHSKGFVAPSSSKTVVSDPDEQAHSLDDEDIGSAHIPKVNLRQDWWKPLEEEQPTTPKPAWSILSSDVPVLTNNWASALASNYSPPPANSLLAQRFYIDRQTSEGDRSAVMTHMRILSVVRIIVFSMYGYNYMKKIVLRQADLNEHVIAERDFKYLYPSDFEDLYLLNLERHLVIRQRVEDFQLGIESYQTQLNLTEPQWDATGFEYKHDYTVIDSSRAVMFRDRYGVKMMMRFNKIYKFSDGTLQQIDEALDYRVKEFRINRMNPEAVENKKDLSQSEELCWWTCQRWRLQTSEVYRMIKSFWLSRSISDDL</sequence>
<accession>A0A6L2LKT3</accession>
<dbReference type="SUPFAM" id="SSF56672">
    <property type="entry name" value="DNA/RNA polymerases"/>
    <property type="match status" value="1"/>
</dbReference>
<dbReference type="Pfam" id="PF07727">
    <property type="entry name" value="RVT_2"/>
    <property type="match status" value="1"/>
</dbReference>
<feature type="region of interest" description="Disordered" evidence="3">
    <location>
        <begin position="2209"/>
        <end position="2243"/>
    </location>
</feature>
<evidence type="ECO:0000259" key="4">
    <source>
        <dbReference type="PROSITE" id="PS50158"/>
    </source>
</evidence>
<keyword evidence="2" id="KW-0175">Coiled coil</keyword>
<evidence type="ECO:0000256" key="2">
    <source>
        <dbReference type="SAM" id="Coils"/>
    </source>
</evidence>
<dbReference type="Pfam" id="PF00098">
    <property type="entry name" value="zf-CCHC"/>
    <property type="match status" value="1"/>
</dbReference>
<feature type="region of interest" description="Disordered" evidence="3">
    <location>
        <begin position="2529"/>
        <end position="2573"/>
    </location>
</feature>
<keyword evidence="1" id="KW-0862">Zinc</keyword>
<protein>
    <submittedName>
        <fullName evidence="5">Copia protein</fullName>
    </submittedName>
</protein>
<feature type="region of interest" description="Disordered" evidence="3">
    <location>
        <begin position="1303"/>
        <end position="1373"/>
    </location>
</feature>
<feature type="region of interest" description="Disordered" evidence="3">
    <location>
        <begin position="2282"/>
        <end position="2329"/>
    </location>
</feature>
<proteinExistence type="predicted"/>
<feature type="coiled-coil region" evidence="2">
    <location>
        <begin position="1097"/>
        <end position="1155"/>
    </location>
</feature>
<dbReference type="PANTHER" id="PTHR11439">
    <property type="entry name" value="GAG-POL-RELATED RETROTRANSPOSON"/>
    <property type="match status" value="1"/>
</dbReference>
<keyword evidence="1" id="KW-0863">Zinc-finger</keyword>
<dbReference type="GO" id="GO:0008270">
    <property type="term" value="F:zinc ion binding"/>
    <property type="evidence" value="ECO:0007669"/>
    <property type="project" value="UniProtKB-KW"/>
</dbReference>
<reference evidence="5" key="1">
    <citation type="journal article" date="2019" name="Sci. Rep.">
        <title>Draft genome of Tanacetum cinerariifolium, the natural source of mosquito coil.</title>
        <authorList>
            <person name="Yamashiro T."/>
            <person name="Shiraishi A."/>
            <person name="Satake H."/>
            <person name="Nakayama K."/>
        </authorList>
    </citation>
    <scope>NUCLEOTIDE SEQUENCE</scope>
</reference>
<gene>
    <name evidence="5" type="ORF">Tci_034399</name>
</gene>